<dbReference type="Pfam" id="PF13193">
    <property type="entry name" value="AMP-binding_C"/>
    <property type="match status" value="1"/>
</dbReference>
<protein>
    <recommendedName>
        <fullName evidence="4">AMP-binding enzyme C-terminal domain-containing protein</fullName>
    </recommendedName>
</protein>
<dbReference type="Gene3D" id="3.30.300.30">
    <property type="match status" value="1"/>
</dbReference>
<dbReference type="GO" id="GO:0005777">
    <property type="term" value="C:peroxisome"/>
    <property type="evidence" value="ECO:0007669"/>
    <property type="project" value="UniProtKB-SubCell"/>
</dbReference>
<dbReference type="FunFam" id="3.30.300.30:FF:000007">
    <property type="entry name" value="4-coumarate--CoA ligase 2"/>
    <property type="match status" value="1"/>
</dbReference>
<reference evidence="6" key="1">
    <citation type="submission" date="2013-02" db="EMBL/GenBank/DDBJ databases">
        <authorList>
            <person name="Hughes D."/>
        </authorList>
    </citation>
    <scope>NUCLEOTIDE SEQUENCE</scope>
    <source>
        <strain>Durham</strain>
        <strain evidence="6">NC isolate 2 -- Noor lab</strain>
    </source>
</reference>
<dbReference type="EMBL" id="CAQQ02170264">
    <property type="status" value="NOT_ANNOTATED_CDS"/>
    <property type="molecule type" value="Genomic_DNA"/>
</dbReference>
<comment type="subcellular location">
    <subcellularLocation>
        <location evidence="1">Peroxisome</location>
    </subcellularLocation>
</comment>
<dbReference type="HOGENOM" id="CLU_000022_17_6_1"/>
<evidence type="ECO:0000313" key="6">
    <source>
        <dbReference type="Proteomes" id="UP000015102"/>
    </source>
</evidence>
<organism evidence="5 6">
    <name type="scientific">Megaselia scalaris</name>
    <name type="common">Humpbacked fly</name>
    <name type="synonym">Phora scalaris</name>
    <dbReference type="NCBI Taxonomy" id="36166"/>
    <lineage>
        <taxon>Eukaryota</taxon>
        <taxon>Metazoa</taxon>
        <taxon>Ecdysozoa</taxon>
        <taxon>Arthropoda</taxon>
        <taxon>Hexapoda</taxon>
        <taxon>Insecta</taxon>
        <taxon>Pterygota</taxon>
        <taxon>Neoptera</taxon>
        <taxon>Endopterygota</taxon>
        <taxon>Diptera</taxon>
        <taxon>Brachycera</taxon>
        <taxon>Muscomorpha</taxon>
        <taxon>Platypezoidea</taxon>
        <taxon>Phoridae</taxon>
        <taxon>Megaseliini</taxon>
        <taxon>Megaselia</taxon>
    </lineage>
</organism>
<dbReference type="EnsemblMetazoa" id="MESCA000356-RA">
    <property type="protein sequence ID" value="MESCA000356-PA"/>
    <property type="gene ID" value="MESCA000356"/>
</dbReference>
<evidence type="ECO:0000256" key="1">
    <source>
        <dbReference type="ARBA" id="ARBA00004275"/>
    </source>
</evidence>
<proteinExistence type="inferred from homology"/>
<name>T1GAU3_MEGSC</name>
<keyword evidence="3" id="KW-0576">Peroxisome</keyword>
<comment type="similarity">
    <text evidence="2">Belongs to the ATP-dependent AMP-binding enzyme family.</text>
</comment>
<feature type="domain" description="AMP-binding enzyme C-terminal" evidence="4">
    <location>
        <begin position="12"/>
        <end position="88"/>
    </location>
</feature>
<evidence type="ECO:0000259" key="4">
    <source>
        <dbReference type="Pfam" id="PF13193"/>
    </source>
</evidence>
<dbReference type="PANTHER" id="PTHR24096:SF353">
    <property type="entry name" value="GH16244P-RELATED"/>
    <property type="match status" value="1"/>
</dbReference>
<dbReference type="InterPro" id="IPR025110">
    <property type="entry name" value="AMP-bd_C"/>
</dbReference>
<dbReference type="Proteomes" id="UP000015102">
    <property type="component" value="Unassembled WGS sequence"/>
</dbReference>
<sequence>MKSKGFHVSPSEIESLIVKIPEVQEVSVCGIPDVMTINLPAALVVKKQGTMLSEDTVKDYVAERMPHFKHLSGGVYFVDSLPRTASGKVIRKMVQEHAVKHYRSHGRMCLLKVEV</sequence>
<dbReference type="STRING" id="36166.T1GAU3"/>
<dbReference type="InterPro" id="IPR045851">
    <property type="entry name" value="AMP-bd_C_sf"/>
</dbReference>
<accession>T1GAU3</accession>
<dbReference type="AlphaFoldDB" id="T1GAU3"/>
<keyword evidence="6" id="KW-1185">Reference proteome</keyword>
<dbReference type="GO" id="GO:0004467">
    <property type="term" value="F:long-chain fatty acid-CoA ligase activity"/>
    <property type="evidence" value="ECO:0007669"/>
    <property type="project" value="TreeGrafter"/>
</dbReference>
<evidence type="ECO:0000256" key="3">
    <source>
        <dbReference type="ARBA" id="ARBA00023140"/>
    </source>
</evidence>
<dbReference type="OMA" id="EHAVKHY"/>
<dbReference type="PANTHER" id="PTHR24096">
    <property type="entry name" value="LONG-CHAIN-FATTY-ACID--COA LIGASE"/>
    <property type="match status" value="1"/>
</dbReference>
<dbReference type="SUPFAM" id="SSF56801">
    <property type="entry name" value="Acetyl-CoA synthetase-like"/>
    <property type="match status" value="1"/>
</dbReference>
<dbReference type="GO" id="GO:0046949">
    <property type="term" value="P:fatty-acyl-CoA biosynthetic process"/>
    <property type="evidence" value="ECO:0007669"/>
    <property type="project" value="TreeGrafter"/>
</dbReference>
<evidence type="ECO:0000313" key="5">
    <source>
        <dbReference type="EnsemblMetazoa" id="MESCA000356-PA"/>
    </source>
</evidence>
<evidence type="ECO:0000256" key="2">
    <source>
        <dbReference type="ARBA" id="ARBA00006432"/>
    </source>
</evidence>
<reference evidence="5" key="2">
    <citation type="submission" date="2015-06" db="UniProtKB">
        <authorList>
            <consortium name="EnsemblMetazoa"/>
        </authorList>
    </citation>
    <scope>IDENTIFICATION</scope>
</reference>